<evidence type="ECO:0000256" key="5">
    <source>
        <dbReference type="ARBA" id="ARBA00023136"/>
    </source>
</evidence>
<dbReference type="EMBL" id="BAAAZP010000061">
    <property type="protein sequence ID" value="GAA3665600.1"/>
    <property type="molecule type" value="Genomic_DNA"/>
</dbReference>
<keyword evidence="4" id="KW-1133">Transmembrane helix</keyword>
<dbReference type="Gene3D" id="3.30.479.30">
    <property type="entry name" value="Band 7 domain"/>
    <property type="match status" value="1"/>
</dbReference>
<name>A0ABP7BN49_9ACTN</name>
<dbReference type="InterPro" id="IPR001972">
    <property type="entry name" value="Stomatin_HflK_fam"/>
</dbReference>
<protein>
    <submittedName>
        <fullName evidence="8">SPFH domain-containing protein</fullName>
    </submittedName>
</protein>
<feature type="domain" description="Band 7" evidence="7">
    <location>
        <begin position="21"/>
        <end position="179"/>
    </location>
</feature>
<dbReference type="PANTHER" id="PTHR43327">
    <property type="entry name" value="STOMATIN-LIKE PROTEIN 2, MITOCHONDRIAL"/>
    <property type="match status" value="1"/>
</dbReference>
<gene>
    <name evidence="8" type="ORF">GCM10022224_032380</name>
</gene>
<evidence type="ECO:0000313" key="9">
    <source>
        <dbReference type="Proteomes" id="UP001500902"/>
    </source>
</evidence>
<keyword evidence="5" id="KW-0472">Membrane</keyword>
<dbReference type="RefSeq" id="WP_344877716.1">
    <property type="nucleotide sequence ID" value="NZ_BAAAZP010000061.1"/>
</dbReference>
<dbReference type="PROSITE" id="PS01270">
    <property type="entry name" value="BAND_7"/>
    <property type="match status" value="1"/>
</dbReference>
<comment type="caution">
    <text evidence="8">The sequence shown here is derived from an EMBL/GenBank/DDBJ whole genome shotgun (WGS) entry which is preliminary data.</text>
</comment>
<evidence type="ECO:0000256" key="6">
    <source>
        <dbReference type="SAM" id="MobiDB-lite"/>
    </source>
</evidence>
<reference evidence="9" key="1">
    <citation type="journal article" date="2019" name="Int. J. Syst. Evol. Microbiol.">
        <title>The Global Catalogue of Microorganisms (GCM) 10K type strain sequencing project: providing services to taxonomists for standard genome sequencing and annotation.</title>
        <authorList>
            <consortium name="The Broad Institute Genomics Platform"/>
            <consortium name="The Broad Institute Genome Sequencing Center for Infectious Disease"/>
            <person name="Wu L."/>
            <person name="Ma J."/>
        </authorList>
    </citation>
    <scope>NUCLEOTIDE SEQUENCE [LARGE SCALE GENOMIC DNA]</scope>
    <source>
        <strain evidence="9">JCM 16904</strain>
    </source>
</reference>
<comment type="similarity">
    <text evidence="2">Belongs to the band 7/mec-2 family.</text>
</comment>
<dbReference type="SMART" id="SM00244">
    <property type="entry name" value="PHB"/>
    <property type="match status" value="1"/>
</dbReference>
<evidence type="ECO:0000259" key="7">
    <source>
        <dbReference type="SMART" id="SM00244"/>
    </source>
</evidence>
<dbReference type="PRINTS" id="PR00721">
    <property type="entry name" value="STOMATIN"/>
</dbReference>
<keyword evidence="3" id="KW-0812">Transmembrane</keyword>
<feature type="compositionally biased region" description="Basic and acidic residues" evidence="6">
    <location>
        <begin position="348"/>
        <end position="358"/>
    </location>
</feature>
<dbReference type="CDD" id="cd08829">
    <property type="entry name" value="SPFH_paraslipin"/>
    <property type="match status" value="1"/>
</dbReference>
<dbReference type="InterPro" id="IPR001107">
    <property type="entry name" value="Band_7"/>
</dbReference>
<dbReference type="PANTHER" id="PTHR43327:SF10">
    <property type="entry name" value="STOMATIN-LIKE PROTEIN 2, MITOCHONDRIAL"/>
    <property type="match status" value="1"/>
</dbReference>
<keyword evidence="9" id="KW-1185">Reference proteome</keyword>
<comment type="subcellular location">
    <subcellularLocation>
        <location evidence="1">Membrane</location>
        <topology evidence="1">Single-pass membrane protein</topology>
    </subcellularLocation>
</comment>
<dbReference type="SUPFAM" id="SSF117892">
    <property type="entry name" value="Band 7/SPFH domain"/>
    <property type="match status" value="1"/>
</dbReference>
<dbReference type="Proteomes" id="UP001500902">
    <property type="component" value="Unassembled WGS sequence"/>
</dbReference>
<feature type="compositionally biased region" description="Low complexity" evidence="6">
    <location>
        <begin position="313"/>
        <end position="328"/>
    </location>
</feature>
<proteinExistence type="inferred from homology"/>
<dbReference type="InterPro" id="IPR018080">
    <property type="entry name" value="Band_7/stomatin-like_CS"/>
</dbReference>
<evidence type="ECO:0000313" key="8">
    <source>
        <dbReference type="EMBL" id="GAA3665600.1"/>
    </source>
</evidence>
<dbReference type="InterPro" id="IPR050710">
    <property type="entry name" value="Band7/mec-2_domain"/>
</dbReference>
<accession>A0ABP7BN49</accession>
<evidence type="ECO:0000256" key="2">
    <source>
        <dbReference type="ARBA" id="ARBA00008164"/>
    </source>
</evidence>
<feature type="region of interest" description="Disordered" evidence="6">
    <location>
        <begin position="292"/>
        <end position="358"/>
    </location>
</feature>
<evidence type="ECO:0000256" key="4">
    <source>
        <dbReference type="ARBA" id="ARBA00022989"/>
    </source>
</evidence>
<sequence length="358" mass="39649">MDPLLLVGLFVILFAVMTLLKAVRIIPQARARNVERLGRYHRTLKPGLNFVIPYIDRVYPMIDLREQVVSFRPQPVITEDNLVVEIDTVLYFQVTDPRAAAYEIANYITGVEQLTVTTLRNVVGSMDLEKTLTSRDTINSQLRGVLDEATGKWGLRVNRVEIKAIDPPKTIKDAMEKQMRAERDKRAAILNAEGQRQSQILTAEGDKQSRILRAEGQRTAAILEAEGQSRAIDQVFQAVHRNDPDPKLLAYQYLQVLPQLAQGDGNTFWVIPSEVTSALQGVSKAFTEALPRSAATRDEVPETSATDEEVARAAEAAAEAVADAQEAESPGGPRQLTQGVEEPSPFPDLDRKPEEAGQ</sequence>
<organism evidence="8 9">
    <name type="scientific">Nonomuraea antimicrobica</name>
    <dbReference type="NCBI Taxonomy" id="561173"/>
    <lineage>
        <taxon>Bacteria</taxon>
        <taxon>Bacillati</taxon>
        <taxon>Actinomycetota</taxon>
        <taxon>Actinomycetes</taxon>
        <taxon>Streptosporangiales</taxon>
        <taxon>Streptosporangiaceae</taxon>
        <taxon>Nonomuraea</taxon>
    </lineage>
</organism>
<dbReference type="Pfam" id="PF01145">
    <property type="entry name" value="Band_7"/>
    <property type="match status" value="1"/>
</dbReference>
<evidence type="ECO:0000256" key="1">
    <source>
        <dbReference type="ARBA" id="ARBA00004167"/>
    </source>
</evidence>
<dbReference type="InterPro" id="IPR036013">
    <property type="entry name" value="Band_7/SPFH_dom_sf"/>
</dbReference>
<evidence type="ECO:0000256" key="3">
    <source>
        <dbReference type="ARBA" id="ARBA00022692"/>
    </source>
</evidence>